<sequence>MIVREMITEDIPQLAQLYKQFWNEESRIEKMYEGLKKLQKSGSHIMLSAVEGNQLMGSVMGVICGEIYGDCRPFMVLENMIVDECCRNNGVGKLLIAELEKKGIEKNCSQIILVTDRNRIDACKFYESAGYDPKTHMGYKKKLTNPDDQKID</sequence>
<keyword evidence="3" id="KW-1185">Reference proteome</keyword>
<dbReference type="OrthoDB" id="9789603at2"/>
<dbReference type="EMBL" id="FNCP01000026">
    <property type="protein sequence ID" value="SDI09202.1"/>
    <property type="molecule type" value="Genomic_DNA"/>
</dbReference>
<evidence type="ECO:0000313" key="3">
    <source>
        <dbReference type="Proteomes" id="UP000198656"/>
    </source>
</evidence>
<dbReference type="Pfam" id="PF00583">
    <property type="entry name" value="Acetyltransf_1"/>
    <property type="match status" value="1"/>
</dbReference>
<accession>A0A1G8HRP0</accession>
<organism evidence="2 3">
    <name type="scientific">Desulfosporosinus hippei DSM 8344</name>
    <dbReference type="NCBI Taxonomy" id="1121419"/>
    <lineage>
        <taxon>Bacteria</taxon>
        <taxon>Bacillati</taxon>
        <taxon>Bacillota</taxon>
        <taxon>Clostridia</taxon>
        <taxon>Eubacteriales</taxon>
        <taxon>Desulfitobacteriaceae</taxon>
        <taxon>Desulfosporosinus</taxon>
    </lineage>
</organism>
<dbReference type="Proteomes" id="UP000198656">
    <property type="component" value="Unassembled WGS sequence"/>
</dbReference>
<dbReference type="PROSITE" id="PS51186">
    <property type="entry name" value="GNAT"/>
    <property type="match status" value="1"/>
</dbReference>
<keyword evidence="2" id="KW-0689">Ribosomal protein</keyword>
<evidence type="ECO:0000313" key="2">
    <source>
        <dbReference type="EMBL" id="SDI09202.1"/>
    </source>
</evidence>
<dbReference type="GO" id="GO:0016747">
    <property type="term" value="F:acyltransferase activity, transferring groups other than amino-acyl groups"/>
    <property type="evidence" value="ECO:0007669"/>
    <property type="project" value="InterPro"/>
</dbReference>
<dbReference type="CDD" id="cd04301">
    <property type="entry name" value="NAT_SF"/>
    <property type="match status" value="1"/>
</dbReference>
<dbReference type="STRING" id="1121419.SAMN05443529_12639"/>
<keyword evidence="2" id="KW-0687">Ribonucleoprotein</keyword>
<reference evidence="3" key="1">
    <citation type="submission" date="2016-10" db="EMBL/GenBank/DDBJ databases">
        <authorList>
            <person name="Varghese N."/>
            <person name="Submissions S."/>
        </authorList>
    </citation>
    <scope>NUCLEOTIDE SEQUENCE [LARGE SCALE GENOMIC DNA]</scope>
    <source>
        <strain evidence="3">DSM 8344</strain>
    </source>
</reference>
<feature type="domain" description="N-acetyltransferase" evidence="1">
    <location>
        <begin position="1"/>
        <end position="152"/>
    </location>
</feature>
<dbReference type="SUPFAM" id="SSF55729">
    <property type="entry name" value="Acyl-CoA N-acyltransferases (Nat)"/>
    <property type="match status" value="1"/>
</dbReference>
<gene>
    <name evidence="2" type="ORF">SAMN05443529_12639</name>
</gene>
<proteinExistence type="predicted"/>
<dbReference type="AlphaFoldDB" id="A0A1G8HRP0"/>
<dbReference type="InterPro" id="IPR000182">
    <property type="entry name" value="GNAT_dom"/>
</dbReference>
<evidence type="ECO:0000259" key="1">
    <source>
        <dbReference type="PROSITE" id="PS51186"/>
    </source>
</evidence>
<dbReference type="RefSeq" id="WP_092335116.1">
    <property type="nucleotide sequence ID" value="NZ_FNCP01000026.1"/>
</dbReference>
<dbReference type="Gene3D" id="3.40.630.30">
    <property type="match status" value="1"/>
</dbReference>
<protein>
    <submittedName>
        <fullName evidence="2">Ribosomal protein S18 acetylase RimI</fullName>
    </submittedName>
</protein>
<dbReference type="InterPro" id="IPR016181">
    <property type="entry name" value="Acyl_CoA_acyltransferase"/>
</dbReference>
<dbReference type="GO" id="GO:0005840">
    <property type="term" value="C:ribosome"/>
    <property type="evidence" value="ECO:0007669"/>
    <property type="project" value="UniProtKB-KW"/>
</dbReference>
<name>A0A1G8HRP0_9FIRM</name>